<dbReference type="FunFam" id="3.10.310.10:FF:000003">
    <property type="entry name" value="Proline racemase"/>
    <property type="match status" value="1"/>
</dbReference>
<evidence type="ECO:0000256" key="1">
    <source>
        <dbReference type="ARBA" id="ARBA00007529"/>
    </source>
</evidence>
<comment type="similarity">
    <text evidence="1">Belongs to the proline racemase family.</text>
</comment>
<accession>A0A2N7WGC1</accession>
<dbReference type="PIRSF" id="PIRSF029792">
    <property type="entry name" value="Pro_racemase"/>
    <property type="match status" value="1"/>
</dbReference>
<protein>
    <submittedName>
        <fullName evidence="2">Hydroxyproline-2-epimerase</fullName>
    </submittedName>
</protein>
<dbReference type="InterPro" id="IPR008794">
    <property type="entry name" value="Pro_racemase_fam"/>
</dbReference>
<dbReference type="Proteomes" id="UP000235347">
    <property type="component" value="Unassembled WGS sequence"/>
</dbReference>
<dbReference type="PANTHER" id="PTHR33442:SF1">
    <property type="entry name" value="TRANS-3-HYDROXY-L-PROLINE DEHYDRATASE"/>
    <property type="match status" value="1"/>
</dbReference>
<evidence type="ECO:0000313" key="2">
    <source>
        <dbReference type="EMBL" id="PMS28404.1"/>
    </source>
</evidence>
<dbReference type="RefSeq" id="WP_102607993.1">
    <property type="nucleotide sequence ID" value="NZ_CADIKD010000006.1"/>
</dbReference>
<organism evidence="2 3">
    <name type="scientific">Trinickia soli</name>
    <dbReference type="NCBI Taxonomy" id="380675"/>
    <lineage>
        <taxon>Bacteria</taxon>
        <taxon>Pseudomonadati</taxon>
        <taxon>Pseudomonadota</taxon>
        <taxon>Betaproteobacteria</taxon>
        <taxon>Burkholderiales</taxon>
        <taxon>Burkholderiaceae</taxon>
        <taxon>Trinickia</taxon>
    </lineage>
</organism>
<dbReference type="SUPFAM" id="SSF54506">
    <property type="entry name" value="Diaminopimelate epimerase-like"/>
    <property type="match status" value="1"/>
</dbReference>
<dbReference type="SFLD" id="SFLDS00028">
    <property type="entry name" value="Proline_Racemase"/>
    <property type="match status" value="1"/>
</dbReference>
<sequence length="325" mass="34313">MKTIHIIDSHTGGEPTRLVIAGGPDLGTGPLAERLEILRTRYDDWRASVVTEPRGSDVMVGALLCESFDPGCAAGVIFFNNVGYLGMCGHGTIGLVASLAYMGRLAPGAHRIETPVGIVEATLNENGSVSVRNVPAYRYRRDVPVDVPGIGTLVGDIAWGGNWFFLVAGHGRSLEPSNVGELTAFTHEIREALIAQGVTGADGALIDHIELFTHSEEDGIDSRNFVLCPGDAYDRSPCGTGTSAKLACLAADGALAPGACWRQQSIIGSVFEGRYAPLERADGVPRDVCAIEPTITGRAHVMAEGRLLFEADDPFAIGIPPTHAV</sequence>
<keyword evidence="3" id="KW-1185">Reference proteome</keyword>
<gene>
    <name evidence="2" type="ORF">C0Z19_01415</name>
</gene>
<dbReference type="Gene3D" id="3.10.310.10">
    <property type="entry name" value="Diaminopimelate Epimerase, Chain A, domain 1"/>
    <property type="match status" value="2"/>
</dbReference>
<dbReference type="EMBL" id="PNYB01000001">
    <property type="protein sequence ID" value="PMS28404.1"/>
    <property type="molecule type" value="Genomic_DNA"/>
</dbReference>
<reference evidence="2 3" key="1">
    <citation type="submission" date="2018-01" db="EMBL/GenBank/DDBJ databases">
        <title>Whole genome analyses suggest that Burkholderia sensu lato contains two further novel genera in the rhizoxinica-symbiotica group Mycetohabitans gen. nov., and Trinickia gen. nov.: implications for the evolution of diazotrophy and nodulation in the Burkholderiaceae.</title>
        <authorList>
            <person name="Estrada-de los Santos P."/>
            <person name="Palmer M."/>
            <person name="Chavez-Ramirez B."/>
            <person name="Beukes C."/>
            <person name="Steenkamp E.T."/>
            <person name="Hirsch A.M."/>
            <person name="Manyaka P."/>
            <person name="Maluk M."/>
            <person name="Lafos M."/>
            <person name="Crook M."/>
            <person name="Gross E."/>
            <person name="Simon M.F."/>
            <person name="Bueno dos Reis Junior F."/>
            <person name="Poole P.S."/>
            <person name="Venter S.N."/>
            <person name="James E.K."/>
        </authorList>
    </citation>
    <scope>NUCLEOTIDE SEQUENCE [LARGE SCALE GENOMIC DNA]</scope>
    <source>
        <strain evidence="2 3">GP25-8</strain>
    </source>
</reference>
<dbReference type="Pfam" id="PF05544">
    <property type="entry name" value="Pro_racemase"/>
    <property type="match status" value="1"/>
</dbReference>
<dbReference type="PANTHER" id="PTHR33442">
    <property type="entry name" value="TRANS-3-HYDROXY-L-PROLINE DEHYDRATASE"/>
    <property type="match status" value="1"/>
</dbReference>
<name>A0A2N7WGC1_9BURK</name>
<dbReference type="AlphaFoldDB" id="A0A2N7WGC1"/>
<evidence type="ECO:0000313" key="3">
    <source>
        <dbReference type="Proteomes" id="UP000235347"/>
    </source>
</evidence>
<dbReference type="NCBIfam" id="NF010577">
    <property type="entry name" value="PRK13970.1"/>
    <property type="match status" value="1"/>
</dbReference>
<comment type="caution">
    <text evidence="2">The sequence shown here is derived from an EMBL/GenBank/DDBJ whole genome shotgun (WGS) entry which is preliminary data.</text>
</comment>
<proteinExistence type="inferred from homology"/>